<evidence type="ECO:0000256" key="1">
    <source>
        <dbReference type="ARBA" id="ARBA00009143"/>
    </source>
</evidence>
<sequence>MADMETTTPAGQPIVSREKTAPFLIRTFVKVGSFHRLSLFEENTLPTTDEQQIYTWKDATLREVLTTLRNAAPQIPEFRHPLARYSFRAIYADAANRGRFAQKELGMVYSRDILGEPGTVDSPAARLLNDMDSESREQTEREKEERTLDELRFVPGDYLCVSIILPKAAAAAVAAATQAETTVKVPVQNGWRSAPAARQSDAGWGATAPAGRGGGHWRGDSNPAPPSGPRGRGGGGGGGGRGGDFAGRDRDFDRNRDSERRPPPRRDSPPHRGGGWGGRGGKRSPSGSRSRSPPRRRGSRYD</sequence>
<comment type="caution">
    <text evidence="3">The sequence shown here is derived from an EMBL/GenBank/DDBJ whole genome shotgun (WGS) entry which is preliminary data.</text>
</comment>
<dbReference type="OrthoDB" id="440566at2759"/>
<organism evidence="3 4">
    <name type="scientific">Suillus placidus</name>
    <dbReference type="NCBI Taxonomy" id="48579"/>
    <lineage>
        <taxon>Eukaryota</taxon>
        <taxon>Fungi</taxon>
        <taxon>Dikarya</taxon>
        <taxon>Basidiomycota</taxon>
        <taxon>Agaricomycotina</taxon>
        <taxon>Agaricomycetes</taxon>
        <taxon>Agaricomycetidae</taxon>
        <taxon>Boletales</taxon>
        <taxon>Suillineae</taxon>
        <taxon>Suillaceae</taxon>
        <taxon>Suillus</taxon>
    </lineage>
</organism>
<feature type="compositionally biased region" description="Basic residues" evidence="2">
    <location>
        <begin position="292"/>
        <end position="302"/>
    </location>
</feature>
<name>A0A9P7A5Q2_9AGAM</name>
<feature type="region of interest" description="Disordered" evidence="2">
    <location>
        <begin position="120"/>
        <end position="148"/>
    </location>
</feature>
<feature type="compositionally biased region" description="Basic and acidic residues" evidence="2">
    <location>
        <begin position="246"/>
        <end position="270"/>
    </location>
</feature>
<dbReference type="InterPro" id="IPR010516">
    <property type="entry name" value="SAP18"/>
</dbReference>
<comment type="similarity">
    <text evidence="1">Belongs to the SAP18 family.</text>
</comment>
<accession>A0A9P7A5Q2</accession>
<gene>
    <name evidence="3" type="ORF">EV702DRAFT_1018962</name>
</gene>
<dbReference type="AlphaFoldDB" id="A0A9P7A5Q2"/>
<feature type="region of interest" description="Disordered" evidence="2">
    <location>
        <begin position="190"/>
        <end position="302"/>
    </location>
</feature>
<dbReference type="InterPro" id="IPR042534">
    <property type="entry name" value="SAP18_sf"/>
</dbReference>
<evidence type="ECO:0000313" key="3">
    <source>
        <dbReference type="EMBL" id="KAG1782918.1"/>
    </source>
</evidence>
<dbReference type="Proteomes" id="UP000714275">
    <property type="component" value="Unassembled WGS sequence"/>
</dbReference>
<dbReference type="GO" id="GO:0005634">
    <property type="term" value="C:nucleus"/>
    <property type="evidence" value="ECO:0007669"/>
    <property type="project" value="TreeGrafter"/>
</dbReference>
<feature type="compositionally biased region" description="Gly residues" evidence="2">
    <location>
        <begin position="230"/>
        <end position="245"/>
    </location>
</feature>
<dbReference type="Gene3D" id="3.10.20.550">
    <property type="entry name" value="ASAP complex, SAP18 subunit"/>
    <property type="match status" value="1"/>
</dbReference>
<evidence type="ECO:0000313" key="4">
    <source>
        <dbReference type="Proteomes" id="UP000714275"/>
    </source>
</evidence>
<dbReference type="EMBL" id="JABBWD010000002">
    <property type="protein sequence ID" value="KAG1782918.1"/>
    <property type="molecule type" value="Genomic_DNA"/>
</dbReference>
<reference evidence="3" key="1">
    <citation type="journal article" date="2020" name="New Phytol.">
        <title>Comparative genomics reveals dynamic genome evolution in host specialist ectomycorrhizal fungi.</title>
        <authorList>
            <person name="Lofgren L.A."/>
            <person name="Nguyen N.H."/>
            <person name="Vilgalys R."/>
            <person name="Ruytinx J."/>
            <person name="Liao H.L."/>
            <person name="Branco S."/>
            <person name="Kuo A."/>
            <person name="LaButti K."/>
            <person name="Lipzen A."/>
            <person name="Andreopoulos W."/>
            <person name="Pangilinan J."/>
            <person name="Riley R."/>
            <person name="Hundley H."/>
            <person name="Na H."/>
            <person name="Barry K."/>
            <person name="Grigoriev I.V."/>
            <person name="Stajich J.E."/>
            <person name="Kennedy P.G."/>
        </authorList>
    </citation>
    <scope>NUCLEOTIDE SEQUENCE</scope>
    <source>
        <strain evidence="3">DOB743</strain>
    </source>
</reference>
<dbReference type="PANTHER" id="PTHR13082:SF0">
    <property type="entry name" value="HISTONE DEACETYLASE COMPLEX SUBUNIT SAP18"/>
    <property type="match status" value="1"/>
</dbReference>
<keyword evidence="4" id="KW-1185">Reference proteome</keyword>
<evidence type="ECO:0000256" key="2">
    <source>
        <dbReference type="SAM" id="MobiDB-lite"/>
    </source>
</evidence>
<dbReference type="Pfam" id="PF06487">
    <property type="entry name" value="SAP18"/>
    <property type="match status" value="1"/>
</dbReference>
<proteinExistence type="inferred from homology"/>
<feature type="compositionally biased region" description="Basic and acidic residues" evidence="2">
    <location>
        <begin position="133"/>
        <end position="148"/>
    </location>
</feature>
<protein>
    <submittedName>
        <fullName evidence="3">Sin3 associated polypeptide p18-domain-containing protein</fullName>
    </submittedName>
</protein>
<dbReference type="PANTHER" id="PTHR13082">
    <property type="entry name" value="SAP18"/>
    <property type="match status" value="1"/>
</dbReference>